<organism evidence="1 2">
    <name type="scientific">Weissella viridescens</name>
    <name type="common">Lactobacillus viridescens</name>
    <dbReference type="NCBI Taxonomy" id="1629"/>
    <lineage>
        <taxon>Bacteria</taxon>
        <taxon>Bacillati</taxon>
        <taxon>Bacillota</taxon>
        <taxon>Bacilli</taxon>
        <taxon>Lactobacillales</taxon>
        <taxon>Lactobacillaceae</taxon>
        <taxon>Weissella</taxon>
    </lineage>
</organism>
<gene>
    <name evidence="1" type="ORF">NCTC13645_02556</name>
</gene>
<reference evidence="1 2" key="1">
    <citation type="submission" date="2018-06" db="EMBL/GenBank/DDBJ databases">
        <authorList>
            <consortium name="Pathogen Informatics"/>
            <person name="Doyle S."/>
        </authorList>
    </citation>
    <scope>NUCLEOTIDE SEQUENCE [LARGE SCALE GENOMIC DNA]</scope>
    <source>
        <strain evidence="1 2">NCTC13645</strain>
    </source>
</reference>
<sequence length="38" mass="4108">MIASGKYEEAIFVGVAGDNAENVELKVYYVFGSSTHPN</sequence>
<evidence type="ECO:0000313" key="2">
    <source>
        <dbReference type="Proteomes" id="UP000254621"/>
    </source>
</evidence>
<protein>
    <submittedName>
        <fullName evidence="1">Uncharacterized protein</fullName>
    </submittedName>
</protein>
<proteinExistence type="predicted"/>
<name>A0A380P860_WEIVI</name>
<accession>A0A380P860</accession>
<dbReference type="Proteomes" id="UP000254621">
    <property type="component" value="Unassembled WGS sequence"/>
</dbReference>
<dbReference type="AlphaFoldDB" id="A0A380P860"/>
<evidence type="ECO:0000313" key="1">
    <source>
        <dbReference type="EMBL" id="SUP61400.1"/>
    </source>
</evidence>
<dbReference type="EMBL" id="UHIV01000007">
    <property type="protein sequence ID" value="SUP61400.1"/>
    <property type="molecule type" value="Genomic_DNA"/>
</dbReference>